<keyword evidence="2" id="KW-1185">Reference proteome</keyword>
<sequence length="101" mass="11732">LKLTDDEWKRVQLFASLLAHALPALEALHKAWSTHSDSGRYKAFRDGLNAAVDKLAEYYNHTADSDAYTLIVLLDPSQKDLYFKKYWENICLLRFSKVQRN</sequence>
<dbReference type="Proteomes" id="UP000054538">
    <property type="component" value="Unassembled WGS sequence"/>
</dbReference>
<evidence type="ECO:0000313" key="2">
    <source>
        <dbReference type="Proteomes" id="UP000054538"/>
    </source>
</evidence>
<proteinExistence type="predicted"/>
<dbReference type="OrthoDB" id="2690041at2759"/>
<gene>
    <name evidence="1" type="ORF">PAXRUDRAFT_141620</name>
</gene>
<evidence type="ECO:0008006" key="3">
    <source>
        <dbReference type="Google" id="ProtNLM"/>
    </source>
</evidence>
<protein>
    <recommendedName>
        <fullName evidence="3">hAT-like transposase RNase-H fold domain-containing protein</fullName>
    </recommendedName>
</protein>
<evidence type="ECO:0000313" key="1">
    <source>
        <dbReference type="EMBL" id="KIK95037.1"/>
    </source>
</evidence>
<feature type="non-terminal residue" evidence="1">
    <location>
        <position position="1"/>
    </location>
</feature>
<accession>A0A0D0DCS8</accession>
<dbReference type="AlphaFoldDB" id="A0A0D0DCS8"/>
<reference evidence="2" key="2">
    <citation type="submission" date="2015-01" db="EMBL/GenBank/DDBJ databases">
        <title>Evolutionary Origins and Diversification of the Mycorrhizal Mutualists.</title>
        <authorList>
            <consortium name="DOE Joint Genome Institute"/>
            <consortium name="Mycorrhizal Genomics Consortium"/>
            <person name="Kohler A."/>
            <person name="Kuo A."/>
            <person name="Nagy L.G."/>
            <person name="Floudas D."/>
            <person name="Copeland A."/>
            <person name="Barry K.W."/>
            <person name="Cichocki N."/>
            <person name="Veneault-Fourrey C."/>
            <person name="LaButti K."/>
            <person name="Lindquist E.A."/>
            <person name="Lipzen A."/>
            <person name="Lundell T."/>
            <person name="Morin E."/>
            <person name="Murat C."/>
            <person name="Riley R."/>
            <person name="Ohm R."/>
            <person name="Sun H."/>
            <person name="Tunlid A."/>
            <person name="Henrissat B."/>
            <person name="Grigoriev I.V."/>
            <person name="Hibbett D.S."/>
            <person name="Martin F."/>
        </authorList>
    </citation>
    <scope>NUCLEOTIDE SEQUENCE [LARGE SCALE GENOMIC DNA]</scope>
    <source>
        <strain evidence="2">Ve08.2h10</strain>
    </source>
</reference>
<dbReference type="HOGENOM" id="CLU_104896_1_1_1"/>
<organism evidence="1 2">
    <name type="scientific">Paxillus rubicundulus Ve08.2h10</name>
    <dbReference type="NCBI Taxonomy" id="930991"/>
    <lineage>
        <taxon>Eukaryota</taxon>
        <taxon>Fungi</taxon>
        <taxon>Dikarya</taxon>
        <taxon>Basidiomycota</taxon>
        <taxon>Agaricomycotina</taxon>
        <taxon>Agaricomycetes</taxon>
        <taxon>Agaricomycetidae</taxon>
        <taxon>Boletales</taxon>
        <taxon>Paxilineae</taxon>
        <taxon>Paxillaceae</taxon>
        <taxon>Paxillus</taxon>
    </lineage>
</organism>
<dbReference type="EMBL" id="KN825068">
    <property type="protein sequence ID" value="KIK95037.1"/>
    <property type="molecule type" value="Genomic_DNA"/>
</dbReference>
<reference evidence="1 2" key="1">
    <citation type="submission" date="2014-04" db="EMBL/GenBank/DDBJ databases">
        <authorList>
            <consortium name="DOE Joint Genome Institute"/>
            <person name="Kuo A."/>
            <person name="Kohler A."/>
            <person name="Jargeat P."/>
            <person name="Nagy L.G."/>
            <person name="Floudas D."/>
            <person name="Copeland A."/>
            <person name="Barry K.W."/>
            <person name="Cichocki N."/>
            <person name="Veneault-Fourrey C."/>
            <person name="LaButti K."/>
            <person name="Lindquist E.A."/>
            <person name="Lipzen A."/>
            <person name="Lundell T."/>
            <person name="Morin E."/>
            <person name="Murat C."/>
            <person name="Sun H."/>
            <person name="Tunlid A."/>
            <person name="Henrissat B."/>
            <person name="Grigoriev I.V."/>
            <person name="Hibbett D.S."/>
            <person name="Martin F."/>
            <person name="Nordberg H.P."/>
            <person name="Cantor M.N."/>
            <person name="Hua S.X."/>
        </authorList>
    </citation>
    <scope>NUCLEOTIDE SEQUENCE [LARGE SCALE GENOMIC DNA]</scope>
    <source>
        <strain evidence="1 2">Ve08.2h10</strain>
    </source>
</reference>
<dbReference type="InParanoid" id="A0A0D0DCS8"/>
<name>A0A0D0DCS8_9AGAM</name>